<feature type="transmembrane region" description="Helical" evidence="7">
    <location>
        <begin position="33"/>
        <end position="55"/>
    </location>
</feature>
<organism evidence="8 9">
    <name type="scientific">Tegillarca granosa</name>
    <name type="common">Malaysian cockle</name>
    <name type="synonym">Anadara granosa</name>
    <dbReference type="NCBI Taxonomy" id="220873"/>
    <lineage>
        <taxon>Eukaryota</taxon>
        <taxon>Metazoa</taxon>
        <taxon>Spiralia</taxon>
        <taxon>Lophotrochozoa</taxon>
        <taxon>Mollusca</taxon>
        <taxon>Bivalvia</taxon>
        <taxon>Autobranchia</taxon>
        <taxon>Pteriomorphia</taxon>
        <taxon>Arcoida</taxon>
        <taxon>Arcoidea</taxon>
        <taxon>Arcidae</taxon>
        <taxon>Tegillarca</taxon>
    </lineage>
</organism>
<evidence type="ECO:0000313" key="8">
    <source>
        <dbReference type="EMBL" id="KAJ8314056.1"/>
    </source>
</evidence>
<feature type="transmembrane region" description="Helical" evidence="7">
    <location>
        <begin position="162"/>
        <end position="182"/>
    </location>
</feature>
<dbReference type="InterPro" id="IPR038770">
    <property type="entry name" value="Na+/solute_symporter_sf"/>
</dbReference>
<keyword evidence="9" id="KW-1185">Reference proteome</keyword>
<dbReference type="Pfam" id="PF01758">
    <property type="entry name" value="SBF"/>
    <property type="match status" value="1"/>
</dbReference>
<dbReference type="Gene3D" id="1.20.1530.20">
    <property type="match status" value="1"/>
</dbReference>
<dbReference type="PANTHER" id="PTHR10361:SF28">
    <property type="entry name" value="P3 PROTEIN-RELATED"/>
    <property type="match status" value="1"/>
</dbReference>
<dbReference type="EMBL" id="JARBDR010000342">
    <property type="protein sequence ID" value="KAJ8314056.1"/>
    <property type="molecule type" value="Genomic_DNA"/>
</dbReference>
<keyword evidence="3 7" id="KW-0812">Transmembrane</keyword>
<gene>
    <name evidence="8" type="ORF">KUTeg_008617</name>
</gene>
<name>A0ABQ9FBS7_TEGGR</name>
<comment type="subcellular location">
    <subcellularLocation>
        <location evidence="1">Membrane</location>
        <topology evidence="1">Multi-pass membrane protein</topology>
    </subcellularLocation>
</comment>
<evidence type="ECO:0000256" key="5">
    <source>
        <dbReference type="ARBA" id="ARBA00022989"/>
    </source>
</evidence>
<evidence type="ECO:0000256" key="7">
    <source>
        <dbReference type="SAM" id="Phobius"/>
    </source>
</evidence>
<feature type="transmembrane region" description="Helical" evidence="7">
    <location>
        <begin position="98"/>
        <end position="118"/>
    </location>
</feature>
<comment type="caution">
    <text evidence="8">The sequence shown here is derived from an EMBL/GenBank/DDBJ whole genome shotgun (WGS) entry which is preliminary data.</text>
</comment>
<comment type="similarity">
    <text evidence="2">Belongs to the bile acid:sodium symporter (BASS) (TC 2.A.28) family.</text>
</comment>
<dbReference type="InterPro" id="IPR004710">
    <property type="entry name" value="Bilac:Na_transpt"/>
</dbReference>
<keyword evidence="5 7" id="KW-1133">Transmembrane helix</keyword>
<proteinExistence type="inferred from homology"/>
<evidence type="ECO:0000256" key="2">
    <source>
        <dbReference type="ARBA" id="ARBA00006528"/>
    </source>
</evidence>
<keyword evidence="4" id="KW-0813">Transport</keyword>
<evidence type="ECO:0000256" key="1">
    <source>
        <dbReference type="ARBA" id="ARBA00004141"/>
    </source>
</evidence>
<dbReference type="InterPro" id="IPR002657">
    <property type="entry name" value="BilAc:Na_symport/Acr3"/>
</dbReference>
<feature type="transmembrane region" description="Helical" evidence="7">
    <location>
        <begin position="67"/>
        <end position="86"/>
    </location>
</feature>
<keyword evidence="4" id="KW-0769">Symport</keyword>
<protein>
    <submittedName>
        <fullName evidence="8">Uncharacterized protein</fullName>
    </submittedName>
</protein>
<sequence length="232" mass="25919">MTALSNLLAVGTMPLNLYLYAGHWTNAELKIPYVNIVTSFLMVFVPVIIGMVLNWKWPKKAPIIIKIGSICGMVVIVLITVFIGVQNRRVFFTTWKPFVASIVTPFCAFLIGYICSYISCLGHRKSKTIAIETGIQNFPLCMTVLSLSFPTKLFVVLSVYPLLYGIVSVVDGLTIVIAQKIINAAIKTYKKTSINDEAKEMEVLNQDSSKEKDTNISTPFRFMTFRLTSLLC</sequence>
<dbReference type="Proteomes" id="UP001217089">
    <property type="component" value="Unassembled WGS sequence"/>
</dbReference>
<accession>A0ABQ9FBS7</accession>
<reference evidence="8 9" key="1">
    <citation type="submission" date="2022-12" db="EMBL/GenBank/DDBJ databases">
        <title>Chromosome-level genome of Tegillarca granosa.</title>
        <authorList>
            <person name="Kim J."/>
        </authorList>
    </citation>
    <scope>NUCLEOTIDE SEQUENCE [LARGE SCALE GENOMIC DNA]</scope>
    <source>
        <strain evidence="8">Teg-2019</strain>
        <tissue evidence="8">Adductor muscle</tissue>
    </source>
</reference>
<evidence type="ECO:0000256" key="4">
    <source>
        <dbReference type="ARBA" id="ARBA00022847"/>
    </source>
</evidence>
<evidence type="ECO:0000256" key="6">
    <source>
        <dbReference type="ARBA" id="ARBA00023136"/>
    </source>
</evidence>
<dbReference type="PANTHER" id="PTHR10361">
    <property type="entry name" value="SODIUM-BILE ACID COTRANSPORTER"/>
    <property type="match status" value="1"/>
</dbReference>
<evidence type="ECO:0000313" key="9">
    <source>
        <dbReference type="Proteomes" id="UP001217089"/>
    </source>
</evidence>
<keyword evidence="6 7" id="KW-0472">Membrane</keyword>
<evidence type="ECO:0000256" key="3">
    <source>
        <dbReference type="ARBA" id="ARBA00022692"/>
    </source>
</evidence>